<dbReference type="InterPro" id="IPR013022">
    <property type="entry name" value="Xyl_isomerase-like_TIM-brl"/>
</dbReference>
<comment type="caution">
    <text evidence="2">The sequence shown here is derived from an EMBL/GenBank/DDBJ whole genome shotgun (WGS) entry which is preliminary data.</text>
</comment>
<organism evidence="2">
    <name type="scientific">bioreactor metagenome</name>
    <dbReference type="NCBI Taxonomy" id="1076179"/>
    <lineage>
        <taxon>unclassified sequences</taxon>
        <taxon>metagenomes</taxon>
        <taxon>ecological metagenomes</taxon>
    </lineage>
</organism>
<dbReference type="Gene3D" id="3.20.20.150">
    <property type="entry name" value="Divalent-metal-dependent TIM barrel enzymes"/>
    <property type="match status" value="1"/>
</dbReference>
<dbReference type="InterPro" id="IPR050312">
    <property type="entry name" value="IolE/XylAMocC-like"/>
</dbReference>
<reference evidence="2" key="1">
    <citation type="submission" date="2019-08" db="EMBL/GenBank/DDBJ databases">
        <authorList>
            <person name="Kucharzyk K."/>
            <person name="Murdoch R.W."/>
            <person name="Higgins S."/>
            <person name="Loffler F."/>
        </authorList>
    </citation>
    <scope>NUCLEOTIDE SEQUENCE</scope>
</reference>
<dbReference type="AlphaFoldDB" id="A0A645CNC8"/>
<proteinExistence type="predicted"/>
<gene>
    <name evidence="2" type="ORF">SDC9_125283</name>
</gene>
<accession>A0A645CNC8</accession>
<name>A0A645CNC8_9ZZZZ</name>
<dbReference type="PANTHER" id="PTHR12110">
    <property type="entry name" value="HYDROXYPYRUVATE ISOMERASE"/>
    <property type="match status" value="1"/>
</dbReference>
<evidence type="ECO:0000259" key="1">
    <source>
        <dbReference type="Pfam" id="PF01261"/>
    </source>
</evidence>
<dbReference type="Pfam" id="PF01261">
    <property type="entry name" value="AP_endonuc_2"/>
    <property type="match status" value="1"/>
</dbReference>
<dbReference type="EMBL" id="VSSQ01028529">
    <property type="protein sequence ID" value="MPM78272.1"/>
    <property type="molecule type" value="Genomic_DNA"/>
</dbReference>
<protein>
    <recommendedName>
        <fullName evidence="1">Xylose isomerase-like TIM barrel domain-containing protein</fullName>
    </recommendedName>
</protein>
<dbReference type="InterPro" id="IPR036237">
    <property type="entry name" value="Xyl_isomerase-like_sf"/>
</dbReference>
<evidence type="ECO:0000313" key="2">
    <source>
        <dbReference type="EMBL" id="MPM78272.1"/>
    </source>
</evidence>
<sequence length="263" mass="29065">MKIGCGVQFDEISTARDLGFDFVELRGKAVQQLSPRLFEDLVTNLIACQMPCLSLNAYCPPDIVIAGVNYDRQKAQDYARALADRAKLLGVRKVGIGSPMSRQLPHGFDLKLAWKQAVEFTADAANIFGAEGIQISFEALGGCFCNFINHVDTAVSLIQELSDFSVGLVLDFYNMEKSDEADLPLNAFSHLISHVHVSDDLGSCTQRSFLLPEKYLEHTARIKRLMGAGYNDTLSLEIDIPLDERAGQSLKFLQSLCRTPNQS</sequence>
<dbReference type="SUPFAM" id="SSF51658">
    <property type="entry name" value="Xylose isomerase-like"/>
    <property type="match status" value="1"/>
</dbReference>
<feature type="domain" description="Xylose isomerase-like TIM barrel" evidence="1">
    <location>
        <begin position="14"/>
        <end position="255"/>
    </location>
</feature>